<dbReference type="EMBL" id="UINC01000899">
    <property type="protein sequence ID" value="SUZ62947.1"/>
    <property type="molecule type" value="Genomic_DNA"/>
</dbReference>
<evidence type="ECO:0000256" key="2">
    <source>
        <dbReference type="ARBA" id="ARBA00007103"/>
    </source>
</evidence>
<reference evidence="5" key="1">
    <citation type="submission" date="2018-05" db="EMBL/GenBank/DDBJ databases">
        <authorList>
            <person name="Lanie J.A."/>
            <person name="Ng W.-L."/>
            <person name="Kazmierczak K.M."/>
            <person name="Andrzejewski T.M."/>
            <person name="Davidsen T.M."/>
            <person name="Wayne K.J."/>
            <person name="Tettelin H."/>
            <person name="Glass J.I."/>
            <person name="Rusch D."/>
            <person name="Podicherti R."/>
            <person name="Tsui H.-C.T."/>
            <person name="Winkler M.E."/>
        </authorList>
    </citation>
    <scope>NUCLEOTIDE SEQUENCE</scope>
</reference>
<dbReference type="AlphaFoldDB" id="A0A381P9B9"/>
<evidence type="ECO:0000313" key="5">
    <source>
        <dbReference type="EMBL" id="SUZ62947.1"/>
    </source>
</evidence>
<feature type="domain" description="CBS" evidence="4">
    <location>
        <begin position="339"/>
        <end position="395"/>
    </location>
</feature>
<dbReference type="Gene3D" id="3.40.50.1100">
    <property type="match status" value="2"/>
</dbReference>
<gene>
    <name evidence="5" type="ORF">METZ01_LOCUS15801</name>
</gene>
<dbReference type="InterPro" id="IPR000644">
    <property type="entry name" value="CBS_dom"/>
</dbReference>
<dbReference type="InterPro" id="IPR036052">
    <property type="entry name" value="TrpB-like_PALP_sf"/>
</dbReference>
<dbReference type="Pfam" id="PF00291">
    <property type="entry name" value="PALP"/>
    <property type="match status" value="1"/>
</dbReference>
<dbReference type="InterPro" id="IPR046342">
    <property type="entry name" value="CBS_dom_sf"/>
</dbReference>
<dbReference type="SUPFAM" id="SSF53686">
    <property type="entry name" value="Tryptophan synthase beta subunit-like PLP-dependent enzymes"/>
    <property type="match status" value="1"/>
</dbReference>
<dbReference type="CDD" id="cd01561">
    <property type="entry name" value="CBS_like"/>
    <property type="match status" value="1"/>
</dbReference>
<dbReference type="Pfam" id="PF00571">
    <property type="entry name" value="CBS"/>
    <property type="match status" value="2"/>
</dbReference>
<dbReference type="InterPro" id="IPR050214">
    <property type="entry name" value="Cys_Synth/Cystath_Beta-Synth"/>
</dbReference>
<comment type="similarity">
    <text evidence="2">Belongs to the cysteine synthase/cystathionine beta-synthase family.</text>
</comment>
<proteinExistence type="inferred from homology"/>
<dbReference type="InterPro" id="IPR001926">
    <property type="entry name" value="TrpB-like_PALP"/>
</dbReference>
<evidence type="ECO:0000259" key="4">
    <source>
        <dbReference type="PROSITE" id="PS51371"/>
    </source>
</evidence>
<dbReference type="PROSITE" id="PS51371">
    <property type="entry name" value="CBS"/>
    <property type="match status" value="1"/>
</dbReference>
<organism evidence="5">
    <name type="scientific">marine metagenome</name>
    <dbReference type="NCBI Taxonomy" id="408172"/>
    <lineage>
        <taxon>unclassified sequences</taxon>
        <taxon>metagenomes</taxon>
        <taxon>ecological metagenomes</taxon>
    </lineage>
</organism>
<dbReference type="PROSITE" id="PS00901">
    <property type="entry name" value="CYS_SYNTHASE"/>
    <property type="match status" value="1"/>
</dbReference>
<dbReference type="InterPro" id="IPR001216">
    <property type="entry name" value="P-phosphate_BS"/>
</dbReference>
<accession>A0A381P9B9</accession>
<evidence type="ECO:0000256" key="3">
    <source>
        <dbReference type="ARBA" id="ARBA00022898"/>
    </source>
</evidence>
<dbReference type="GO" id="GO:0006535">
    <property type="term" value="P:cysteine biosynthetic process from serine"/>
    <property type="evidence" value="ECO:0007669"/>
    <property type="project" value="InterPro"/>
</dbReference>
<protein>
    <recommendedName>
        <fullName evidence="4">CBS domain-containing protein</fullName>
    </recommendedName>
</protein>
<name>A0A381P9B9_9ZZZZ</name>
<dbReference type="PANTHER" id="PTHR10314">
    <property type="entry name" value="CYSTATHIONINE BETA-SYNTHASE"/>
    <property type="match status" value="1"/>
</dbReference>
<dbReference type="FunFam" id="3.40.50.1100:FF:000118">
    <property type="entry name" value="Related to CYS4-cystathionine beta-synthase"/>
    <property type="match status" value="1"/>
</dbReference>
<evidence type="ECO:0000256" key="1">
    <source>
        <dbReference type="ARBA" id="ARBA00001933"/>
    </source>
</evidence>
<sequence>MKIYSNILDMVGRTPMLEAVNIDVGQCRLFLKLELLNPAGSIKDRIGISMIEEAEKRGDIKPGDTIVEATAGNTGLGLALVAAQKGYHLILVLPDKMSQEKIFNLRAMGTEVVLTRSDVAKGHPDYYQDLGKQIATEKGAYFINQFGNPDNPLAHETGTAPEIMEQMNGDVDAIVIGVGSSGTVSGISKYLEKHAPEVELVLADPVGSILADYINHGKLNEKQESWLVEGIGEDFIPSIADFSRVKKAYSISDDESFSTARTLLAKEGLLAGSSSGTLVAAAIKYCQEQLKPKRVVTFACDTGNKYLSKLYNDFWLEDNGFIQREQFGDLRDLIGRLHDEKASITVGVDDVLTTAHNRLRNAGFSQLPVLEKDKLVGILTEEKIIQFVYGNPKRMKKKCSYAMETEFVQCQRDLSVKKLVEMLENNFYVAVMENEVFLGLITRSDVLNYLRKKV</sequence>
<dbReference type="Gene3D" id="3.10.580.10">
    <property type="entry name" value="CBS-domain"/>
    <property type="match status" value="1"/>
</dbReference>
<dbReference type="SMART" id="SM00116">
    <property type="entry name" value="CBS"/>
    <property type="match status" value="2"/>
</dbReference>
<comment type="cofactor">
    <cofactor evidence="1">
        <name>pyridoxal 5'-phosphate</name>
        <dbReference type="ChEBI" id="CHEBI:597326"/>
    </cofactor>
</comment>
<dbReference type="SUPFAM" id="SSF54631">
    <property type="entry name" value="CBS-domain pair"/>
    <property type="match status" value="1"/>
</dbReference>
<keyword evidence="3" id="KW-0663">Pyridoxal phosphate</keyword>
<dbReference type="FunFam" id="3.40.50.1100:FF:000003">
    <property type="entry name" value="Cystathionine beta-synthase"/>
    <property type="match status" value="1"/>
</dbReference>